<protein>
    <recommendedName>
        <fullName evidence="6">DNA replication complex GINS protein PSF3</fullName>
    </recommendedName>
</protein>
<comment type="subunit">
    <text evidence="6">Component of the GINS complex.</text>
</comment>
<dbReference type="InterPro" id="IPR036224">
    <property type="entry name" value="GINS_bundle-like_dom_sf"/>
</dbReference>
<evidence type="ECO:0000259" key="7">
    <source>
        <dbReference type="Pfam" id="PF05916"/>
    </source>
</evidence>
<comment type="caution">
    <text evidence="9">The sequence shown here is derived from an EMBL/GenBank/DDBJ whole genome shotgun (WGS) entry which is preliminary data.</text>
</comment>
<comment type="function">
    <text evidence="6">The GINS complex plays an essential role in the initiation of DNA replication.</text>
</comment>
<accession>A0A0V1JDJ0</accession>
<dbReference type="Pfam" id="PF05916">
    <property type="entry name" value="Sld5"/>
    <property type="match status" value="1"/>
</dbReference>
<evidence type="ECO:0000313" key="9">
    <source>
        <dbReference type="EMBL" id="KRZ32964.1"/>
    </source>
</evidence>
<gene>
    <name evidence="9" type="primary">GINS3</name>
    <name evidence="9" type="ORF">T4B_4824</name>
</gene>
<comment type="function">
    <text evidence="5">Required for correct functioning of the GINS complex, a complex that plays an essential role in the initiation of DNA replication, and progression of DNA replication forks. GINS complex is a core component of CDC45-MCM-GINS (CMG) helicase, the molecular machine that unwinds template DNA during replication, and around which the replisome is built.</text>
</comment>
<dbReference type="InterPro" id="IPR038437">
    <property type="entry name" value="GINS_Psf3_sf"/>
</dbReference>
<evidence type="ECO:0000256" key="5">
    <source>
        <dbReference type="ARBA" id="ARBA00045258"/>
    </source>
</evidence>
<dbReference type="InterPro" id="IPR055221">
    <property type="entry name" value="PSF3_N"/>
</dbReference>
<name>A0A0V1JDJ0_TRIPS</name>
<evidence type="ECO:0000256" key="2">
    <source>
        <dbReference type="ARBA" id="ARBA00006343"/>
    </source>
</evidence>
<feature type="domain" description="DNA replication complex GINS protein PSF3 N-terminal" evidence="8">
    <location>
        <begin position="9"/>
        <end position="57"/>
    </location>
</feature>
<evidence type="ECO:0000256" key="1">
    <source>
        <dbReference type="ARBA" id="ARBA00004123"/>
    </source>
</evidence>
<organism evidence="9 10">
    <name type="scientific">Trichinella pseudospiralis</name>
    <name type="common">Parasitic roundworm</name>
    <dbReference type="NCBI Taxonomy" id="6337"/>
    <lineage>
        <taxon>Eukaryota</taxon>
        <taxon>Metazoa</taxon>
        <taxon>Ecdysozoa</taxon>
        <taxon>Nematoda</taxon>
        <taxon>Enoplea</taxon>
        <taxon>Dorylaimia</taxon>
        <taxon>Trichinellida</taxon>
        <taxon>Trichinellidae</taxon>
        <taxon>Trichinella</taxon>
    </lineage>
</organism>
<evidence type="ECO:0000259" key="8">
    <source>
        <dbReference type="Pfam" id="PF22466"/>
    </source>
</evidence>
<keyword evidence="4 6" id="KW-0539">Nucleus</keyword>
<evidence type="ECO:0000256" key="3">
    <source>
        <dbReference type="ARBA" id="ARBA00022705"/>
    </source>
</evidence>
<dbReference type="AlphaFoldDB" id="A0A0V1JDJ0"/>
<sequence length="387" mass="44142">MESSYLELVDILATEEKVKVKVNKDIRKLGYLDQNGNRENLPKGFVVELPLWIARELSSGTQPPLNLILPAVFKSGHQQVMSACAELVNLHKASPYYYQFGVHLANCFPSHRTEISSSLKSTFLGRFSWIMNTAVNDSHVDKPRTLDAWESEMFDEGRKSYIRFKKWSQGPHTLRLECSRVILDHQKDYGGWLACKEIVGFGMCLAATTYMPGSTKIDDGKSRSNENYEGSDEVLVKKPTCSNHPAQTRGVHQLVDVKKQAVIRITVKWWIREKPRDSSTMLKSLWTQQDRMRISHGVMCLIWEKPHTEDSWSRMELLGSWKRSSGAMDTSSRFMSAEWQEAIPLPNRGEHPRQKLKAILGFSLFWAPVAVVAKVNSANATTMERYC</sequence>
<dbReference type="InterPro" id="IPR021151">
    <property type="entry name" value="GINS_A"/>
</dbReference>
<comment type="subcellular location">
    <subcellularLocation>
        <location evidence="1 6">Nucleus</location>
    </subcellularLocation>
</comment>
<dbReference type="Gene3D" id="1.20.58.2050">
    <property type="match status" value="1"/>
</dbReference>
<dbReference type="SUPFAM" id="SSF158573">
    <property type="entry name" value="GINS helical bundle-like"/>
    <property type="match status" value="1"/>
</dbReference>
<dbReference type="GO" id="GO:0000811">
    <property type="term" value="C:GINS complex"/>
    <property type="evidence" value="ECO:0007669"/>
    <property type="project" value="UniProtKB-UniRule"/>
</dbReference>
<keyword evidence="3 6" id="KW-0235">DNA replication</keyword>
<dbReference type="CDD" id="cd21693">
    <property type="entry name" value="GINS_B_Psf3"/>
    <property type="match status" value="1"/>
</dbReference>
<dbReference type="Pfam" id="PF22466">
    <property type="entry name" value="PSF3_N"/>
    <property type="match status" value="1"/>
</dbReference>
<dbReference type="PANTHER" id="PTHR22768:SF0">
    <property type="entry name" value="DNA REPLICATION COMPLEX GINS PROTEIN PSF3"/>
    <property type="match status" value="1"/>
</dbReference>
<reference evidence="9 10" key="1">
    <citation type="submission" date="2015-01" db="EMBL/GenBank/DDBJ databases">
        <title>Evolution of Trichinella species and genotypes.</title>
        <authorList>
            <person name="Korhonen P.K."/>
            <person name="Edoardo P."/>
            <person name="Giuseppe L.R."/>
            <person name="Gasser R.B."/>
        </authorList>
    </citation>
    <scope>NUCLEOTIDE SEQUENCE [LARGE SCALE GENOMIC DNA]</scope>
    <source>
        <strain evidence="9">ISS588</strain>
    </source>
</reference>
<proteinExistence type="inferred from homology"/>
<dbReference type="Proteomes" id="UP000054805">
    <property type="component" value="Unassembled WGS sequence"/>
</dbReference>
<dbReference type="InterPro" id="IPR010492">
    <property type="entry name" value="GINS_Psf3"/>
</dbReference>
<dbReference type="SUPFAM" id="SSF160059">
    <property type="entry name" value="PriA/YqbF domain"/>
    <property type="match status" value="1"/>
</dbReference>
<feature type="domain" description="GINS subunit" evidence="7">
    <location>
        <begin position="87"/>
        <end position="168"/>
    </location>
</feature>
<evidence type="ECO:0000256" key="6">
    <source>
        <dbReference type="RuleBase" id="RU367161"/>
    </source>
</evidence>
<dbReference type="GO" id="GO:1902975">
    <property type="term" value="P:mitotic DNA replication initiation"/>
    <property type="evidence" value="ECO:0007669"/>
    <property type="project" value="TreeGrafter"/>
</dbReference>
<dbReference type="CDD" id="cd11713">
    <property type="entry name" value="GINS_A_psf3"/>
    <property type="match status" value="1"/>
</dbReference>
<comment type="similarity">
    <text evidence="2 6">Belongs to the GINS3/PSF3 family.</text>
</comment>
<dbReference type="EMBL" id="JYDS01000012">
    <property type="protein sequence ID" value="KRZ32964.1"/>
    <property type="molecule type" value="Genomic_DNA"/>
</dbReference>
<evidence type="ECO:0000313" key="10">
    <source>
        <dbReference type="Proteomes" id="UP000054805"/>
    </source>
</evidence>
<keyword evidence="10" id="KW-1185">Reference proteome</keyword>
<evidence type="ECO:0000256" key="4">
    <source>
        <dbReference type="ARBA" id="ARBA00023242"/>
    </source>
</evidence>
<dbReference type="PANTHER" id="PTHR22768">
    <property type="entry name" value="DNA REPLICATION COMPLEX GINS PROTEIN PSF3"/>
    <property type="match status" value="1"/>
</dbReference>